<feature type="domain" description="DALR anticodon binding" evidence="13">
    <location>
        <begin position="450"/>
        <end position="568"/>
    </location>
</feature>
<evidence type="ECO:0000256" key="4">
    <source>
        <dbReference type="ARBA" id="ARBA00022741"/>
    </source>
</evidence>
<dbReference type="PANTHER" id="PTHR11956">
    <property type="entry name" value="ARGINYL-TRNA SYNTHETASE"/>
    <property type="match status" value="1"/>
</dbReference>
<organism evidence="14 15">
    <name type="scientific">Lucilia cuprina</name>
    <name type="common">Green bottle fly</name>
    <name type="synonym">Australian sheep blowfly</name>
    <dbReference type="NCBI Taxonomy" id="7375"/>
    <lineage>
        <taxon>Eukaryota</taxon>
        <taxon>Metazoa</taxon>
        <taxon>Ecdysozoa</taxon>
        <taxon>Arthropoda</taxon>
        <taxon>Hexapoda</taxon>
        <taxon>Insecta</taxon>
        <taxon>Pterygota</taxon>
        <taxon>Neoptera</taxon>
        <taxon>Endopterygota</taxon>
        <taxon>Diptera</taxon>
        <taxon>Brachycera</taxon>
        <taxon>Muscomorpha</taxon>
        <taxon>Oestroidea</taxon>
        <taxon>Calliphoridae</taxon>
        <taxon>Luciliinae</taxon>
        <taxon>Lucilia</taxon>
    </lineage>
</organism>
<gene>
    <name evidence="14" type="ORF">FF38_00272</name>
</gene>
<dbReference type="Pfam" id="PF00750">
    <property type="entry name" value="tRNA-synt_1d"/>
    <property type="match status" value="1"/>
</dbReference>
<dbReference type="GO" id="GO:0004814">
    <property type="term" value="F:arginine-tRNA ligase activity"/>
    <property type="evidence" value="ECO:0007669"/>
    <property type="project" value="UniProtKB-EC"/>
</dbReference>
<dbReference type="OMA" id="YEFKWER"/>
<comment type="caution">
    <text evidence="14">The sequence shown here is derived from an EMBL/GenBank/DDBJ whole genome shotgun (WGS) entry which is preliminary data.</text>
</comment>
<dbReference type="FunFam" id="1.10.730.10:FF:000006">
    <property type="entry name" value="Arginyl-tRNA synthetase 2, mitochondrial"/>
    <property type="match status" value="1"/>
</dbReference>
<dbReference type="GO" id="GO:0032543">
    <property type="term" value="P:mitochondrial translation"/>
    <property type="evidence" value="ECO:0007669"/>
    <property type="project" value="TreeGrafter"/>
</dbReference>
<keyword evidence="4 12" id="KW-0547">Nucleotide-binding</keyword>
<evidence type="ECO:0000256" key="1">
    <source>
        <dbReference type="ARBA" id="ARBA00005594"/>
    </source>
</evidence>
<evidence type="ECO:0000256" key="3">
    <source>
        <dbReference type="ARBA" id="ARBA00022598"/>
    </source>
</evidence>
<evidence type="ECO:0000313" key="15">
    <source>
        <dbReference type="Proteomes" id="UP000037069"/>
    </source>
</evidence>
<reference evidence="14 15" key="1">
    <citation type="journal article" date="2015" name="Nat. Commun.">
        <title>Lucilia cuprina genome unlocks parasitic fly biology to underpin future interventions.</title>
        <authorList>
            <person name="Anstead C.A."/>
            <person name="Korhonen P.K."/>
            <person name="Young N.D."/>
            <person name="Hall R.S."/>
            <person name="Jex A.R."/>
            <person name="Murali S.C."/>
            <person name="Hughes D.S."/>
            <person name="Lee S.F."/>
            <person name="Perry T."/>
            <person name="Stroehlein A.J."/>
            <person name="Ansell B.R."/>
            <person name="Breugelmans B."/>
            <person name="Hofmann A."/>
            <person name="Qu J."/>
            <person name="Dugan S."/>
            <person name="Lee S.L."/>
            <person name="Chao H."/>
            <person name="Dinh H."/>
            <person name="Han Y."/>
            <person name="Doddapaneni H.V."/>
            <person name="Worley K.C."/>
            <person name="Muzny D.M."/>
            <person name="Ioannidis P."/>
            <person name="Waterhouse R.M."/>
            <person name="Zdobnov E.M."/>
            <person name="James P.J."/>
            <person name="Bagnall N.H."/>
            <person name="Kotze A.C."/>
            <person name="Gibbs R.A."/>
            <person name="Richards S."/>
            <person name="Batterham P."/>
            <person name="Gasser R.B."/>
        </authorList>
    </citation>
    <scope>NUCLEOTIDE SEQUENCE [LARGE SCALE GENOMIC DNA]</scope>
    <source>
        <strain evidence="14 15">LS</strain>
        <tissue evidence="14">Full body</tissue>
    </source>
</reference>
<evidence type="ECO:0000256" key="2">
    <source>
        <dbReference type="ARBA" id="ARBA00012837"/>
    </source>
</evidence>
<protein>
    <recommendedName>
        <fullName evidence="9">Probable arginine--tRNA ligase, mitochondrial</fullName>
        <ecNumber evidence="2">6.1.1.19</ecNumber>
    </recommendedName>
    <alternativeName>
        <fullName evidence="8">Arginyl-tRNA synthetase</fullName>
    </alternativeName>
</protein>
<dbReference type="GO" id="GO:0005739">
    <property type="term" value="C:mitochondrion"/>
    <property type="evidence" value="ECO:0007669"/>
    <property type="project" value="TreeGrafter"/>
</dbReference>
<dbReference type="Gene3D" id="1.10.730.10">
    <property type="entry name" value="Isoleucyl-tRNA Synthetase, Domain 1"/>
    <property type="match status" value="1"/>
</dbReference>
<name>A0A0L0CKM3_LUCCU</name>
<comment type="function">
    <text evidence="11">Catalyzes the attachment of arginine to tRNA(Arg) in a two-step reaction: arginine is first activated by ATP to form Arg-AMP and then transferred to the acceptor end of tRNA(Arg).</text>
</comment>
<dbReference type="InterPro" id="IPR009080">
    <property type="entry name" value="tRNAsynth_Ia_anticodon-bd"/>
</dbReference>
<dbReference type="FunFam" id="3.40.50.620:FF:000058">
    <property type="entry name" value="Mitochondrial arginyl-tRNA synthetase"/>
    <property type="match status" value="1"/>
</dbReference>
<dbReference type="OrthoDB" id="68056at2759"/>
<dbReference type="InterPro" id="IPR001412">
    <property type="entry name" value="aa-tRNA-synth_I_CS"/>
</dbReference>
<dbReference type="GO" id="GO:0006420">
    <property type="term" value="P:arginyl-tRNA aminoacylation"/>
    <property type="evidence" value="ECO:0007669"/>
    <property type="project" value="InterPro"/>
</dbReference>
<dbReference type="Gene3D" id="3.40.50.620">
    <property type="entry name" value="HUPs"/>
    <property type="match status" value="1"/>
</dbReference>
<accession>A0A0L0CKM3</accession>
<dbReference type="SUPFAM" id="SSF47323">
    <property type="entry name" value="Anticodon-binding domain of a subclass of class I aminoacyl-tRNA synthetases"/>
    <property type="match status" value="1"/>
</dbReference>
<evidence type="ECO:0000256" key="11">
    <source>
        <dbReference type="ARBA" id="ARBA00049595"/>
    </source>
</evidence>
<dbReference type="EC" id="6.1.1.19" evidence="2"/>
<dbReference type="Proteomes" id="UP000037069">
    <property type="component" value="Unassembled WGS sequence"/>
</dbReference>
<evidence type="ECO:0000259" key="13">
    <source>
        <dbReference type="SMART" id="SM00836"/>
    </source>
</evidence>
<keyword evidence="6 12" id="KW-0648">Protein biosynthesis</keyword>
<dbReference type="InterPro" id="IPR001278">
    <property type="entry name" value="Arg-tRNA-ligase"/>
</dbReference>
<proteinExistence type="inferred from homology"/>
<sequence>MSSLIRKSISDKITQLVKNYNVYYELEVPLKAAAANGKPALQWSLKGNASQNEELLKEVKNLNYDQDLVENTKLIPANGKIPAKVEFTLKESAFVETLLSENVFMNQPKYDEHMVFEYSSPNIAKPFHVGHIRSTIIGNVLANLHQTLGYSVTKMNYLGDWGTQFGLLQVGVELLQVTEQQMQENPIETLYKAYVRANKEAETDTSIAQKARDYFKELESGQQSTELSKQWQNYREYTIKNLEAVYQRLGVTFDVYDWESQYSQRQISAVLQKLEEKNLLLPEKDGRKVVVVDKRRVPVIKSDGSTLYLARDIAALLDRWQRFKFENIFYIVENGQTDHFKACFQTTSRLSDEIKESKVKHVKFGRIHGMSTRKGQAVFLKDLLDEARDIMHEKQLKSPTTKVDITSSEVADVLGVSAVIINDLKQRRQRDYEFSWDKALQVNGDTGIKLQYTHCRLNNLIEQNSNINIDKPQFSWKNLNEPEAYELLNEIARFPQILWQAKEQLEACILVNYLFSLSNTTSRALKRLPVKTESNFEKQQHRYLLFQTSKTILKEGMEILGLKPLNKM</sequence>
<dbReference type="PROSITE" id="PS00178">
    <property type="entry name" value="AA_TRNA_LIGASE_I"/>
    <property type="match status" value="1"/>
</dbReference>
<keyword evidence="15" id="KW-1185">Reference proteome</keyword>
<evidence type="ECO:0000256" key="6">
    <source>
        <dbReference type="ARBA" id="ARBA00022917"/>
    </source>
</evidence>
<evidence type="ECO:0000256" key="12">
    <source>
        <dbReference type="RuleBase" id="RU363038"/>
    </source>
</evidence>
<keyword evidence="7 12" id="KW-0030">Aminoacyl-tRNA synthetase</keyword>
<dbReference type="SUPFAM" id="SSF52374">
    <property type="entry name" value="Nucleotidylyl transferase"/>
    <property type="match status" value="1"/>
</dbReference>
<dbReference type="GO" id="GO:0005524">
    <property type="term" value="F:ATP binding"/>
    <property type="evidence" value="ECO:0007669"/>
    <property type="project" value="UniProtKB-KW"/>
</dbReference>
<dbReference type="InterPro" id="IPR008909">
    <property type="entry name" value="DALR_anticod-bd"/>
</dbReference>
<dbReference type="EMBL" id="JRES01000266">
    <property type="protein sequence ID" value="KNC32815.1"/>
    <property type="molecule type" value="Genomic_DNA"/>
</dbReference>
<dbReference type="AlphaFoldDB" id="A0A0L0CKM3"/>
<dbReference type="NCBIfam" id="TIGR00456">
    <property type="entry name" value="argS"/>
    <property type="match status" value="1"/>
</dbReference>
<dbReference type="InterPro" id="IPR014729">
    <property type="entry name" value="Rossmann-like_a/b/a_fold"/>
</dbReference>
<dbReference type="SMART" id="SM00836">
    <property type="entry name" value="DALR_1"/>
    <property type="match status" value="1"/>
</dbReference>
<keyword evidence="5 12" id="KW-0067">ATP-binding</keyword>
<dbReference type="Pfam" id="PF05746">
    <property type="entry name" value="DALR_1"/>
    <property type="match status" value="1"/>
</dbReference>
<dbReference type="PANTHER" id="PTHR11956:SF11">
    <property type="entry name" value="ARGININE--TRNA LIGASE, MITOCHONDRIAL-RELATED"/>
    <property type="match status" value="1"/>
</dbReference>
<dbReference type="InterPro" id="IPR035684">
    <property type="entry name" value="ArgRS_core"/>
</dbReference>
<comment type="similarity">
    <text evidence="1 12">Belongs to the class-I aminoacyl-tRNA synthetase family.</text>
</comment>
<dbReference type="PRINTS" id="PR01038">
    <property type="entry name" value="TRNASYNTHARG"/>
</dbReference>
<evidence type="ECO:0000256" key="9">
    <source>
        <dbReference type="ARBA" id="ARBA00039495"/>
    </source>
</evidence>
<evidence type="ECO:0000256" key="5">
    <source>
        <dbReference type="ARBA" id="ARBA00022840"/>
    </source>
</evidence>
<dbReference type="STRING" id="7375.A0A0L0CKM3"/>
<evidence type="ECO:0000256" key="7">
    <source>
        <dbReference type="ARBA" id="ARBA00023146"/>
    </source>
</evidence>
<evidence type="ECO:0000256" key="8">
    <source>
        <dbReference type="ARBA" id="ARBA00033033"/>
    </source>
</evidence>
<evidence type="ECO:0000313" key="14">
    <source>
        <dbReference type="EMBL" id="KNC32815.1"/>
    </source>
</evidence>
<comment type="catalytic activity">
    <reaction evidence="10">
        <text>tRNA(Arg) + L-arginine + ATP = L-arginyl-tRNA(Arg) + AMP + diphosphate</text>
        <dbReference type="Rhea" id="RHEA:20301"/>
        <dbReference type="Rhea" id="RHEA-COMP:9658"/>
        <dbReference type="Rhea" id="RHEA-COMP:9673"/>
        <dbReference type="ChEBI" id="CHEBI:30616"/>
        <dbReference type="ChEBI" id="CHEBI:32682"/>
        <dbReference type="ChEBI" id="CHEBI:33019"/>
        <dbReference type="ChEBI" id="CHEBI:78442"/>
        <dbReference type="ChEBI" id="CHEBI:78513"/>
        <dbReference type="ChEBI" id="CHEBI:456215"/>
        <dbReference type="EC" id="6.1.1.19"/>
    </reaction>
</comment>
<keyword evidence="3 12" id="KW-0436">Ligase</keyword>
<evidence type="ECO:0000256" key="10">
    <source>
        <dbReference type="ARBA" id="ARBA00049339"/>
    </source>
</evidence>